<protein>
    <recommendedName>
        <fullName evidence="6">START domain-containing protein</fullName>
    </recommendedName>
</protein>
<keyword evidence="2" id="KW-0812">Transmembrane</keyword>
<keyword evidence="2" id="KW-1133">Transmembrane helix</keyword>
<evidence type="ECO:0000256" key="2">
    <source>
        <dbReference type="SAM" id="Phobius"/>
    </source>
</evidence>
<keyword evidence="1" id="KW-0175">Coiled coil</keyword>
<gene>
    <name evidence="4" type="ORF">SARC_10027</name>
</gene>
<dbReference type="RefSeq" id="XP_014151416.1">
    <property type="nucleotide sequence ID" value="XM_014295941.1"/>
</dbReference>
<feature type="chain" id="PRO_5005538808" description="START domain-containing protein" evidence="3">
    <location>
        <begin position="25"/>
        <end position="345"/>
    </location>
</feature>
<name>A0A0L0FL58_9EUKA</name>
<evidence type="ECO:0008006" key="6">
    <source>
        <dbReference type="Google" id="ProtNLM"/>
    </source>
</evidence>
<evidence type="ECO:0000256" key="3">
    <source>
        <dbReference type="SAM" id="SignalP"/>
    </source>
</evidence>
<feature type="signal peptide" evidence="3">
    <location>
        <begin position="1"/>
        <end position="24"/>
    </location>
</feature>
<dbReference type="GeneID" id="25910531"/>
<sequence length="345" mass="39230">MRLKGGVQALFIFFCLVIIHLASAQGLDNSVQQSCSGGVDAVANDEDLKPQSIQELVHRIDALSLDLAQLKEAIHAAAVEVLPAKDVGDDYATLHRILTSERLMSARTTIGTKPSDDVKLLPGRGAFPSLYKIKTKPYERTMFDMAVSFDVYAGDTYLGEFRQSYPWVRAFWDEIVFWDKHGHFVGQLHFSLLKYLWFIPNTFYGTRYCWLRTADGNLIMHGSEEPFLTLAVRAEQPGIEFQVPGSDRHFKSRMTNTIPPRKWLVVDKDSGDKMATIEESYTTDVFKRHFSGWSVEVPEYTAIDPRVAGFLAAFDLAEEMDTLPSVIRTVGFFLLCFMFPYFFFR</sequence>
<evidence type="ECO:0000256" key="1">
    <source>
        <dbReference type="SAM" id="Coils"/>
    </source>
</evidence>
<organism evidence="4 5">
    <name type="scientific">Sphaeroforma arctica JP610</name>
    <dbReference type="NCBI Taxonomy" id="667725"/>
    <lineage>
        <taxon>Eukaryota</taxon>
        <taxon>Ichthyosporea</taxon>
        <taxon>Ichthyophonida</taxon>
        <taxon>Sphaeroforma</taxon>
    </lineage>
</organism>
<dbReference type="AlphaFoldDB" id="A0A0L0FL58"/>
<dbReference type="EMBL" id="KQ242710">
    <property type="protein sequence ID" value="KNC77514.1"/>
    <property type="molecule type" value="Genomic_DNA"/>
</dbReference>
<evidence type="ECO:0000313" key="4">
    <source>
        <dbReference type="EMBL" id="KNC77514.1"/>
    </source>
</evidence>
<keyword evidence="5" id="KW-1185">Reference proteome</keyword>
<feature type="transmembrane region" description="Helical" evidence="2">
    <location>
        <begin position="326"/>
        <end position="344"/>
    </location>
</feature>
<accession>A0A0L0FL58</accession>
<keyword evidence="3" id="KW-0732">Signal</keyword>
<dbReference type="eggNOG" id="ENOG502T088">
    <property type="taxonomic scope" value="Eukaryota"/>
</dbReference>
<keyword evidence="2" id="KW-0472">Membrane</keyword>
<evidence type="ECO:0000313" key="5">
    <source>
        <dbReference type="Proteomes" id="UP000054560"/>
    </source>
</evidence>
<reference evidence="4 5" key="1">
    <citation type="submission" date="2011-02" db="EMBL/GenBank/DDBJ databases">
        <title>The Genome Sequence of Sphaeroforma arctica JP610.</title>
        <authorList>
            <consortium name="The Broad Institute Genome Sequencing Platform"/>
            <person name="Russ C."/>
            <person name="Cuomo C."/>
            <person name="Young S.K."/>
            <person name="Zeng Q."/>
            <person name="Gargeya S."/>
            <person name="Alvarado L."/>
            <person name="Berlin A."/>
            <person name="Chapman S.B."/>
            <person name="Chen Z."/>
            <person name="Freedman E."/>
            <person name="Gellesch M."/>
            <person name="Goldberg J."/>
            <person name="Griggs A."/>
            <person name="Gujja S."/>
            <person name="Heilman E."/>
            <person name="Heiman D."/>
            <person name="Howarth C."/>
            <person name="Mehta T."/>
            <person name="Neiman D."/>
            <person name="Pearson M."/>
            <person name="Roberts A."/>
            <person name="Saif S."/>
            <person name="Shea T."/>
            <person name="Shenoy N."/>
            <person name="Sisk P."/>
            <person name="Stolte C."/>
            <person name="Sykes S."/>
            <person name="White J."/>
            <person name="Yandava C."/>
            <person name="Burger G."/>
            <person name="Gray M.W."/>
            <person name="Holland P.W.H."/>
            <person name="King N."/>
            <person name="Lang F.B.F."/>
            <person name="Roger A.J."/>
            <person name="Ruiz-Trillo I."/>
            <person name="Haas B."/>
            <person name="Nusbaum C."/>
            <person name="Birren B."/>
        </authorList>
    </citation>
    <scope>NUCLEOTIDE SEQUENCE [LARGE SCALE GENOMIC DNA]</scope>
    <source>
        <strain evidence="4 5">JP610</strain>
    </source>
</reference>
<proteinExistence type="predicted"/>
<dbReference type="Proteomes" id="UP000054560">
    <property type="component" value="Unassembled WGS sequence"/>
</dbReference>
<feature type="coiled-coil region" evidence="1">
    <location>
        <begin position="53"/>
        <end position="80"/>
    </location>
</feature>